<dbReference type="SMART" id="SM00388">
    <property type="entry name" value="HisKA"/>
    <property type="match status" value="1"/>
</dbReference>
<evidence type="ECO:0000256" key="4">
    <source>
        <dbReference type="ARBA" id="ARBA00022553"/>
    </source>
</evidence>
<dbReference type="Pfam" id="PF00512">
    <property type="entry name" value="HisKA"/>
    <property type="match status" value="1"/>
</dbReference>
<keyword evidence="4" id="KW-0597">Phosphoprotein</keyword>
<dbReference type="SUPFAM" id="SSF47384">
    <property type="entry name" value="Homodimeric domain of signal transducing histidine kinase"/>
    <property type="match status" value="1"/>
</dbReference>
<dbReference type="AlphaFoldDB" id="A0A239ADQ0"/>
<dbReference type="GO" id="GO:0005524">
    <property type="term" value="F:ATP binding"/>
    <property type="evidence" value="ECO:0007669"/>
    <property type="project" value="UniProtKB-KW"/>
</dbReference>
<keyword evidence="16" id="KW-1185">Reference proteome</keyword>
<dbReference type="InterPro" id="IPR004358">
    <property type="entry name" value="Sig_transdc_His_kin-like_C"/>
</dbReference>
<dbReference type="PANTHER" id="PTHR45436">
    <property type="entry name" value="SENSOR HISTIDINE KINASE YKOH"/>
    <property type="match status" value="1"/>
</dbReference>
<dbReference type="Pfam" id="PF02518">
    <property type="entry name" value="HATPase_c"/>
    <property type="match status" value="1"/>
</dbReference>
<dbReference type="InterPro" id="IPR036890">
    <property type="entry name" value="HATPase_C_sf"/>
</dbReference>
<reference evidence="16" key="1">
    <citation type="submission" date="2017-06" db="EMBL/GenBank/DDBJ databases">
        <authorList>
            <person name="Varghese N."/>
            <person name="Submissions S."/>
        </authorList>
    </citation>
    <scope>NUCLEOTIDE SEQUENCE [LARGE SCALE GENOMIC DNA]</scope>
    <source>
        <strain evidence="16">Ca-68</strain>
    </source>
</reference>
<evidence type="ECO:0000256" key="2">
    <source>
        <dbReference type="ARBA" id="ARBA00004141"/>
    </source>
</evidence>
<dbReference type="PANTHER" id="PTHR45436:SF14">
    <property type="entry name" value="SENSOR PROTEIN QSEC"/>
    <property type="match status" value="1"/>
</dbReference>
<keyword evidence="12 13" id="KW-0472">Membrane</keyword>
<evidence type="ECO:0000256" key="9">
    <source>
        <dbReference type="ARBA" id="ARBA00022840"/>
    </source>
</evidence>
<evidence type="ECO:0000313" key="15">
    <source>
        <dbReference type="EMBL" id="SNR93699.1"/>
    </source>
</evidence>
<dbReference type="PROSITE" id="PS50109">
    <property type="entry name" value="HIS_KIN"/>
    <property type="match status" value="1"/>
</dbReference>
<keyword evidence="10 13" id="KW-1133">Transmembrane helix</keyword>
<comment type="subcellular location">
    <subcellularLocation>
        <location evidence="2">Membrane</location>
        <topology evidence="2">Multi-pass membrane protein</topology>
    </subcellularLocation>
</comment>
<keyword evidence="7" id="KW-0547">Nucleotide-binding</keyword>
<feature type="transmembrane region" description="Helical" evidence="13">
    <location>
        <begin position="7"/>
        <end position="28"/>
    </location>
</feature>
<keyword evidence="6 13" id="KW-0812">Transmembrane</keyword>
<evidence type="ECO:0000313" key="16">
    <source>
        <dbReference type="Proteomes" id="UP000198305"/>
    </source>
</evidence>
<feature type="transmembrane region" description="Helical" evidence="13">
    <location>
        <begin position="149"/>
        <end position="172"/>
    </location>
</feature>
<dbReference type="InterPro" id="IPR003661">
    <property type="entry name" value="HisK_dim/P_dom"/>
</dbReference>
<feature type="domain" description="Histidine kinase" evidence="14">
    <location>
        <begin position="233"/>
        <end position="446"/>
    </location>
</feature>
<dbReference type="InterPro" id="IPR036097">
    <property type="entry name" value="HisK_dim/P_sf"/>
</dbReference>
<dbReference type="OrthoDB" id="8583694at2"/>
<dbReference type="CDD" id="cd00082">
    <property type="entry name" value="HisKA"/>
    <property type="match status" value="1"/>
</dbReference>
<accession>A0A239ADQ0</accession>
<dbReference type="InterPro" id="IPR003594">
    <property type="entry name" value="HATPase_dom"/>
</dbReference>
<dbReference type="PRINTS" id="PR00344">
    <property type="entry name" value="BCTRLSENSOR"/>
</dbReference>
<dbReference type="Proteomes" id="UP000198305">
    <property type="component" value="Unassembled WGS sequence"/>
</dbReference>
<dbReference type="InterPro" id="IPR005467">
    <property type="entry name" value="His_kinase_dom"/>
</dbReference>
<keyword evidence="8 15" id="KW-0418">Kinase</keyword>
<protein>
    <recommendedName>
        <fullName evidence="3">histidine kinase</fullName>
        <ecNumber evidence="3">2.7.13.3</ecNumber>
    </recommendedName>
</protein>
<evidence type="ECO:0000256" key="6">
    <source>
        <dbReference type="ARBA" id="ARBA00022692"/>
    </source>
</evidence>
<evidence type="ECO:0000256" key="7">
    <source>
        <dbReference type="ARBA" id="ARBA00022741"/>
    </source>
</evidence>
<keyword evidence="9" id="KW-0067">ATP-binding</keyword>
<dbReference type="Gene3D" id="3.30.565.10">
    <property type="entry name" value="Histidine kinase-like ATPase, C-terminal domain"/>
    <property type="match status" value="1"/>
</dbReference>
<evidence type="ECO:0000256" key="1">
    <source>
        <dbReference type="ARBA" id="ARBA00000085"/>
    </source>
</evidence>
<dbReference type="CDD" id="cd00075">
    <property type="entry name" value="HATPase"/>
    <property type="match status" value="1"/>
</dbReference>
<dbReference type="SUPFAM" id="SSF55874">
    <property type="entry name" value="ATPase domain of HSP90 chaperone/DNA topoisomerase II/histidine kinase"/>
    <property type="match status" value="1"/>
</dbReference>
<evidence type="ECO:0000256" key="10">
    <source>
        <dbReference type="ARBA" id="ARBA00022989"/>
    </source>
</evidence>
<dbReference type="GO" id="GO:0005886">
    <property type="term" value="C:plasma membrane"/>
    <property type="evidence" value="ECO:0007669"/>
    <property type="project" value="TreeGrafter"/>
</dbReference>
<evidence type="ECO:0000256" key="11">
    <source>
        <dbReference type="ARBA" id="ARBA00023012"/>
    </source>
</evidence>
<evidence type="ECO:0000259" key="14">
    <source>
        <dbReference type="PROSITE" id="PS50109"/>
    </source>
</evidence>
<dbReference type="RefSeq" id="WP_089375928.1">
    <property type="nucleotide sequence ID" value="NZ_FZOA01000007.1"/>
</dbReference>
<name>A0A239ADQ0_9PROT</name>
<dbReference type="InterPro" id="IPR050428">
    <property type="entry name" value="TCS_sensor_his_kinase"/>
</dbReference>
<dbReference type="Gene3D" id="1.10.287.130">
    <property type="match status" value="1"/>
</dbReference>
<evidence type="ECO:0000256" key="8">
    <source>
        <dbReference type="ARBA" id="ARBA00022777"/>
    </source>
</evidence>
<evidence type="ECO:0000256" key="5">
    <source>
        <dbReference type="ARBA" id="ARBA00022679"/>
    </source>
</evidence>
<evidence type="ECO:0000256" key="3">
    <source>
        <dbReference type="ARBA" id="ARBA00012438"/>
    </source>
</evidence>
<dbReference type="EC" id="2.7.13.3" evidence="3"/>
<dbReference type="EMBL" id="FZOA01000007">
    <property type="protein sequence ID" value="SNR93699.1"/>
    <property type="molecule type" value="Genomic_DNA"/>
</dbReference>
<sequence>MKSIHRYLLFSLIAALLFGTLLISLFLYKKSKHEINELYDSNMQALASVINAQYLSFNAIHQPISGVGKHSQRKEIHREEEFLVQIWKLSGEYVYASHPLIDFPRQAQSGFFTTRHKQKKWRVYTLETDQGFIQISQPQTARNLYIGELAAGLIFPLLLQIPLIGAFIWIAVGKSLRPLQRVSTAIQSRSAVSLDHLPTESLPIEICPVIDELNHLLTRLGKALAMQQSFTADAAHELRTPLAALQLQVDTLARSQDDVERHTAVTALQRGIMRAGSLVNQLLTLARLGPEFSRQSDIVELNQIVRAEIEQHLDQAVARHIDLGFSAAEPIFLEAHAASLHIMLSNLIDNAIRYSPENGKVDIRTYYTDAEVVLEVQDNASPIGSQDRERIFERFYRGSSSNGVSGSGLGLAIVADIVQQHHACITVKTRCDVLGNTFIVSFPKLSLATTLI</sequence>
<comment type="catalytic activity">
    <reaction evidence="1">
        <text>ATP + protein L-histidine = ADP + protein N-phospho-L-histidine.</text>
        <dbReference type="EC" id="2.7.13.3"/>
    </reaction>
</comment>
<proteinExistence type="predicted"/>
<keyword evidence="5" id="KW-0808">Transferase</keyword>
<gene>
    <name evidence="15" type="ORF">SAMN05192560_1848</name>
</gene>
<keyword evidence="11" id="KW-0902">Two-component regulatory system</keyword>
<dbReference type="GO" id="GO:0000155">
    <property type="term" value="F:phosphorelay sensor kinase activity"/>
    <property type="evidence" value="ECO:0007669"/>
    <property type="project" value="InterPro"/>
</dbReference>
<evidence type="ECO:0000256" key="13">
    <source>
        <dbReference type="SAM" id="Phobius"/>
    </source>
</evidence>
<organism evidence="15 16">
    <name type="scientific">Methylobacillus rhizosphaerae</name>
    <dbReference type="NCBI Taxonomy" id="551994"/>
    <lineage>
        <taxon>Bacteria</taxon>
        <taxon>Pseudomonadati</taxon>
        <taxon>Pseudomonadota</taxon>
        <taxon>Betaproteobacteria</taxon>
        <taxon>Nitrosomonadales</taxon>
        <taxon>Methylophilaceae</taxon>
        <taxon>Methylobacillus</taxon>
    </lineage>
</organism>
<evidence type="ECO:0000256" key="12">
    <source>
        <dbReference type="ARBA" id="ARBA00023136"/>
    </source>
</evidence>
<dbReference type="SMART" id="SM00387">
    <property type="entry name" value="HATPase_c"/>
    <property type="match status" value="1"/>
</dbReference>